<accession>A0A3A6QD77</accession>
<name>A0A3A6QD77_9EURY</name>
<protein>
    <recommendedName>
        <fullName evidence="4">HEAT repeat-containing protein</fullName>
    </recommendedName>
</protein>
<gene>
    <name evidence="2" type="ORF">DM826_04640</name>
</gene>
<sequence length="603" mass="63010">MASQSPHHLQCCCCGTPVSWAADDTDAAEPPTQRSVGSEPPATLGGPPTIGSDPAGEGAPEPDGGVQLPPPIPNPVCRDCATTATTTAGDPIDAPPTPQGTSALPATAPKSGPNPVIVDGVTCWRVGTDDRWQLARDAVGCDSAREFLRRHTDADGTPLRWFGIDHRGSPQQVRIDPDGVVDLLSFCETFGSGTAFDIETARPASPIEPPVVDVQRVTASRSTHDTPQVSALTAEPAPRRVVVSIDAVETIAVTPQPTVATPDPGVTTQQLDRYGQLAAVAPGVINPSGLETLLRTPDPQARATAVEIFESVLAATATSGLTAISSLVDCLDAGRVSTLYALRSLAHIAELYPDIVADEVDPVIDTVTADSRLVAAAATRLLLYVAEHNPGAVLDAVPAFGSLLAPTPTRARRQALATVGLLAKPHPGAVRPLVPQLCSLLDTDDTAFRISSTAALGRVTAAYPAAATPAVPTLVAQLDADHPELRANAAGVLGDIAREFPTDIAPYTDELAARLTDDDPTVRSNTAGAFARIASVKPRHVEPFTDALIALLDDEWTRSRVHACWALGRCDATAAADALAECHHTDPEESVRQRAAWALERIE</sequence>
<dbReference type="InterPro" id="IPR011989">
    <property type="entry name" value="ARM-like"/>
</dbReference>
<reference evidence="2 3" key="1">
    <citation type="submission" date="2018-06" db="EMBL/GenBank/DDBJ databases">
        <title>Halonotius sp. F13-13 a new haloarchaeeon isolated from a solar saltern from Isla Cristina, Huelva, Spain.</title>
        <authorList>
            <person name="Duran-Viseras A."/>
            <person name="Sanchez-Porro C."/>
            <person name="Ventosa A."/>
        </authorList>
    </citation>
    <scope>NUCLEOTIDE SEQUENCE [LARGE SCALE GENOMIC DNA]</scope>
    <source>
        <strain evidence="2 3">F13-13</strain>
    </source>
</reference>
<dbReference type="SUPFAM" id="SSF48371">
    <property type="entry name" value="ARM repeat"/>
    <property type="match status" value="1"/>
</dbReference>
<dbReference type="RefSeq" id="WP_120101975.1">
    <property type="nucleotide sequence ID" value="NZ_QKNY01000006.1"/>
</dbReference>
<feature type="region of interest" description="Disordered" evidence="1">
    <location>
        <begin position="22"/>
        <end position="113"/>
    </location>
</feature>
<evidence type="ECO:0000256" key="1">
    <source>
        <dbReference type="SAM" id="MobiDB-lite"/>
    </source>
</evidence>
<dbReference type="AlphaFoldDB" id="A0A3A6QD77"/>
<comment type="caution">
    <text evidence="2">The sequence shown here is derived from an EMBL/GenBank/DDBJ whole genome shotgun (WGS) entry which is preliminary data.</text>
</comment>
<evidence type="ECO:0000313" key="3">
    <source>
        <dbReference type="Proteomes" id="UP000276588"/>
    </source>
</evidence>
<feature type="compositionally biased region" description="Low complexity" evidence="1">
    <location>
        <begin position="53"/>
        <end position="65"/>
    </location>
</feature>
<dbReference type="PANTHER" id="PTHR12697:SF5">
    <property type="entry name" value="DEOXYHYPUSINE HYDROXYLASE"/>
    <property type="match status" value="1"/>
</dbReference>
<dbReference type="PANTHER" id="PTHR12697">
    <property type="entry name" value="PBS LYASE HEAT-LIKE PROTEIN"/>
    <property type="match status" value="1"/>
</dbReference>
<keyword evidence="3" id="KW-1185">Reference proteome</keyword>
<organism evidence="2 3">
    <name type="scientific">Halonotius aquaticus</name>
    <dbReference type="NCBI Taxonomy" id="2216978"/>
    <lineage>
        <taxon>Archaea</taxon>
        <taxon>Methanobacteriati</taxon>
        <taxon>Methanobacteriota</taxon>
        <taxon>Stenosarchaea group</taxon>
        <taxon>Halobacteria</taxon>
        <taxon>Halobacteriales</taxon>
        <taxon>Haloferacaceae</taxon>
        <taxon>Halonotius</taxon>
    </lineage>
</organism>
<dbReference type="EMBL" id="QKNY01000006">
    <property type="protein sequence ID" value="RJX43969.1"/>
    <property type="molecule type" value="Genomic_DNA"/>
</dbReference>
<dbReference type="OrthoDB" id="197870at2157"/>
<proteinExistence type="predicted"/>
<dbReference type="Pfam" id="PF13646">
    <property type="entry name" value="HEAT_2"/>
    <property type="match status" value="1"/>
</dbReference>
<feature type="compositionally biased region" description="Low complexity" evidence="1">
    <location>
        <begin position="81"/>
        <end position="92"/>
    </location>
</feature>
<evidence type="ECO:0000313" key="2">
    <source>
        <dbReference type="EMBL" id="RJX43969.1"/>
    </source>
</evidence>
<dbReference type="Gene3D" id="1.25.10.10">
    <property type="entry name" value="Leucine-rich Repeat Variant"/>
    <property type="match status" value="2"/>
</dbReference>
<dbReference type="InterPro" id="IPR016024">
    <property type="entry name" value="ARM-type_fold"/>
</dbReference>
<dbReference type="Proteomes" id="UP000276588">
    <property type="component" value="Unassembled WGS sequence"/>
</dbReference>
<evidence type="ECO:0008006" key="4">
    <source>
        <dbReference type="Google" id="ProtNLM"/>
    </source>
</evidence>
<dbReference type="GO" id="GO:0016491">
    <property type="term" value="F:oxidoreductase activity"/>
    <property type="evidence" value="ECO:0007669"/>
    <property type="project" value="TreeGrafter"/>
</dbReference>